<accession>A0A1B4FKX8</accession>
<protein>
    <submittedName>
        <fullName evidence="2">Uncharacterized protein</fullName>
    </submittedName>
</protein>
<dbReference type="KEGG" id="buu:WS70_20990"/>
<dbReference type="AlphaFoldDB" id="A0A1B4FKX8"/>
<dbReference type="EMBL" id="CP013387">
    <property type="protein sequence ID" value="AOJ04328.1"/>
    <property type="molecule type" value="Genomic_DNA"/>
</dbReference>
<name>A0A1B4FKX8_9BURK</name>
<evidence type="ECO:0000313" key="3">
    <source>
        <dbReference type="Proteomes" id="UP000062519"/>
    </source>
</evidence>
<dbReference type="Proteomes" id="UP000062519">
    <property type="component" value="Chromosome 2"/>
</dbReference>
<reference evidence="2 3" key="1">
    <citation type="submission" date="2015-12" db="EMBL/GenBank/DDBJ databases">
        <title>Diversity of Burkholderia near neighbor genomes.</title>
        <authorList>
            <person name="Sahl J."/>
            <person name="Wagner D."/>
            <person name="Keim P."/>
        </authorList>
    </citation>
    <scope>NUCLEOTIDE SEQUENCE [LARGE SCALE GENOMIC DNA]</scope>
    <source>
        <strain evidence="2 3">BDU6</strain>
    </source>
</reference>
<evidence type="ECO:0000313" key="2">
    <source>
        <dbReference type="EMBL" id="AOJ04328.1"/>
    </source>
</evidence>
<keyword evidence="3" id="KW-1185">Reference proteome</keyword>
<gene>
    <name evidence="2" type="ORF">WS70_20990</name>
</gene>
<organism evidence="2 3">
    <name type="scientific">Burkholderia mayonis</name>
    <dbReference type="NCBI Taxonomy" id="1385591"/>
    <lineage>
        <taxon>Bacteria</taxon>
        <taxon>Pseudomonadati</taxon>
        <taxon>Pseudomonadota</taxon>
        <taxon>Betaproteobacteria</taxon>
        <taxon>Burkholderiales</taxon>
        <taxon>Burkholderiaceae</taxon>
        <taxon>Burkholderia</taxon>
        <taxon>pseudomallei group</taxon>
    </lineage>
</organism>
<sequence>MRAANFARASGADAGFARNRPFAAASGAASVAKPHFGPAKQRKPSPFENPLPSQATIRKSAAP</sequence>
<evidence type="ECO:0000256" key="1">
    <source>
        <dbReference type="SAM" id="MobiDB-lite"/>
    </source>
</evidence>
<feature type="region of interest" description="Disordered" evidence="1">
    <location>
        <begin position="27"/>
        <end position="63"/>
    </location>
</feature>
<proteinExistence type="predicted"/>